<organism evidence="1 2">
    <name type="scientific">Segatella copri</name>
    <dbReference type="NCBI Taxonomy" id="165179"/>
    <lineage>
        <taxon>Bacteria</taxon>
        <taxon>Pseudomonadati</taxon>
        <taxon>Bacteroidota</taxon>
        <taxon>Bacteroidia</taxon>
        <taxon>Bacteroidales</taxon>
        <taxon>Prevotellaceae</taxon>
        <taxon>Segatella</taxon>
    </lineage>
</organism>
<dbReference type="EMBL" id="JAPDVD010000002">
    <property type="protein sequence ID" value="MCW4138793.1"/>
    <property type="molecule type" value="Genomic_DNA"/>
</dbReference>
<name>A0AAW5UJP3_9BACT</name>
<dbReference type="Proteomes" id="UP001208620">
    <property type="component" value="Unassembled WGS sequence"/>
</dbReference>
<dbReference type="AlphaFoldDB" id="A0AAW5UJP3"/>
<gene>
    <name evidence="1" type="ORF">ONT01_13670</name>
</gene>
<accession>A0AAW5UJP3</accession>
<evidence type="ECO:0000313" key="2">
    <source>
        <dbReference type="Proteomes" id="UP001208620"/>
    </source>
</evidence>
<dbReference type="PROSITE" id="PS51257">
    <property type="entry name" value="PROKAR_LIPOPROTEIN"/>
    <property type="match status" value="1"/>
</dbReference>
<evidence type="ECO:0000313" key="1">
    <source>
        <dbReference type="EMBL" id="MCW4138793.1"/>
    </source>
</evidence>
<comment type="caution">
    <text evidence="1">The sequence shown here is derived from an EMBL/GenBank/DDBJ whole genome shotgun (WGS) entry which is preliminary data.</text>
</comment>
<proteinExistence type="predicted"/>
<reference evidence="1" key="1">
    <citation type="submission" date="2022-11" db="EMBL/GenBank/DDBJ databases">
        <title>Genomic repertoires linked with pathogenic potency of arthritogenic Prevotella copri isolated from the gut of rheumatoid arthritis patients.</title>
        <authorList>
            <person name="Nii T."/>
            <person name="Maeda Y."/>
            <person name="Motooka D."/>
            <person name="Naito M."/>
            <person name="Matsumoto Y."/>
            <person name="Ogawa T."/>
            <person name="Oguro-Igashira E."/>
            <person name="Kishikawa T."/>
            <person name="Yamashita M."/>
            <person name="Koizumi S."/>
            <person name="Kurakawa T."/>
            <person name="Okumura R."/>
            <person name="Kayama H."/>
            <person name="Murakami M."/>
            <person name="Sakaguchi T."/>
            <person name="Das B."/>
            <person name="Nakamura S."/>
            <person name="Okada Y."/>
            <person name="Kumanogoh A."/>
            <person name="Takeda K."/>
        </authorList>
    </citation>
    <scope>NUCLEOTIDE SEQUENCE</scope>
    <source>
        <strain evidence="1">H105_2-2</strain>
    </source>
</reference>
<protein>
    <recommendedName>
        <fullName evidence="3">Lipoprotein</fullName>
    </recommendedName>
</protein>
<evidence type="ECO:0008006" key="3">
    <source>
        <dbReference type="Google" id="ProtNLM"/>
    </source>
</evidence>
<dbReference type="RefSeq" id="WP_264949440.1">
    <property type="nucleotide sequence ID" value="NZ_JAPDVB010000002.1"/>
</dbReference>
<sequence length="338" mass="38756">MKVKKLIVFGMTMMVILVSCERHPSFSSSEEALQGCKQQLELLKQKQDASIEDLSSLTSTWLEVRDSAYSSFGRDSSLNLKSPMAVAYFMVSDSIRAEITRLAFVKPRSLREVMYFKLNTAMQRKVLEKNAIFKDAVKYYEKLDTYPLYPSLNTTLAAYGKLLSSATSFKQGDELMNFIALEDKCFRSLMKYLAQVDTGTLQKLTMGTTRVFDGLYSSVGAQADDVNDRTMLYLSMRFNRRIIQNALACKEDILSRRRLGNTQQANYRWMLIQPFMAIDDYSAAVLTEEQREQLLALSDDLPGLLERLDARKHFRDKENNLTEVLSEYFLKSYLSSIL</sequence>